<dbReference type="CDD" id="cd08255">
    <property type="entry name" value="2-desacetyl-2-hydroxyethyl_bacteriochlorophyllide_like"/>
    <property type="match status" value="1"/>
</dbReference>
<protein>
    <recommendedName>
        <fullName evidence="9">Alcohol dehydrogenase</fullName>
    </recommendedName>
</protein>
<dbReference type="PANTHER" id="PTHR43350:SF19">
    <property type="entry name" value="D-GULOSIDE 3-DEHYDROGENASE"/>
    <property type="match status" value="1"/>
</dbReference>
<dbReference type="InterPro" id="IPR013154">
    <property type="entry name" value="ADH-like_N"/>
</dbReference>
<evidence type="ECO:0000256" key="2">
    <source>
        <dbReference type="ARBA" id="ARBA00008072"/>
    </source>
</evidence>
<evidence type="ECO:0000256" key="4">
    <source>
        <dbReference type="ARBA" id="ARBA00022833"/>
    </source>
</evidence>
<feature type="domain" description="Alcohol dehydrogenase-like C-terminal" evidence="6">
    <location>
        <begin position="135"/>
        <end position="251"/>
    </location>
</feature>
<dbReference type="EMBL" id="KF540250">
    <property type="protein sequence ID" value="AIF26897.1"/>
    <property type="molecule type" value="Genomic_DNA"/>
</dbReference>
<keyword evidence="4" id="KW-0862">Zinc</keyword>
<sequence length="319" mass="34404">MPKISAGQVLVRTYYTAISSGTERANLVGDPNCDGSKKNVPVTFPRRVGYSGSGEVVAVGEGVTSVQVGDRVVTQWGSHTLYQAFPENRVIRIDDANVRMEEACFLHISTFSLSAIRKVAPELGESCLIVGGGLLGQFAMQFAALHGALPVMMADYSAERRELALKTGADIAIDPAQGALEEQVKAYTNGKGANCVIEVTGNPAALNSAIMATAPMGRVALLGCTRIPVTVDFYHDVHYPGISLIGAHTNTRPMLESRPGSWTHGDDCRAALKYLSAGRLHIHDMIHEIHAPQEAEEVFARLAFDKNFPLGVVFDWRNL</sequence>
<dbReference type="SUPFAM" id="SSF51735">
    <property type="entry name" value="NAD(P)-binding Rossmann-fold domains"/>
    <property type="match status" value="1"/>
</dbReference>
<keyword evidence="3" id="KW-0479">Metal-binding</keyword>
<dbReference type="Pfam" id="PF00107">
    <property type="entry name" value="ADH_zinc_N"/>
    <property type="match status" value="1"/>
</dbReference>
<dbReference type="Gene3D" id="3.40.50.720">
    <property type="entry name" value="NAD(P)-binding Rossmann-like Domain"/>
    <property type="match status" value="1"/>
</dbReference>
<evidence type="ECO:0000256" key="1">
    <source>
        <dbReference type="ARBA" id="ARBA00001947"/>
    </source>
</evidence>
<dbReference type="PANTHER" id="PTHR43350">
    <property type="entry name" value="NAD-DEPENDENT ALCOHOL DEHYDROGENASE"/>
    <property type="match status" value="1"/>
</dbReference>
<name>A0A0H3UAW6_9BACT</name>
<dbReference type="Pfam" id="PF08240">
    <property type="entry name" value="ADH_N"/>
    <property type="match status" value="1"/>
</dbReference>
<dbReference type="InterPro" id="IPR013149">
    <property type="entry name" value="ADH-like_C"/>
</dbReference>
<dbReference type="GO" id="GO:0046872">
    <property type="term" value="F:metal ion binding"/>
    <property type="evidence" value="ECO:0007669"/>
    <property type="project" value="UniProtKB-KW"/>
</dbReference>
<keyword evidence="5" id="KW-0560">Oxidoreductase</keyword>
<comment type="similarity">
    <text evidence="2">Belongs to the zinc-containing alcohol dehydrogenase family.</text>
</comment>
<dbReference type="GO" id="GO:0016491">
    <property type="term" value="F:oxidoreductase activity"/>
    <property type="evidence" value="ECO:0007669"/>
    <property type="project" value="UniProtKB-KW"/>
</dbReference>
<evidence type="ECO:0000259" key="6">
    <source>
        <dbReference type="Pfam" id="PF00107"/>
    </source>
</evidence>
<comment type="cofactor">
    <cofactor evidence="1">
        <name>Zn(2+)</name>
        <dbReference type="ChEBI" id="CHEBI:29105"/>
    </cofactor>
</comment>
<evidence type="ECO:0008006" key="9">
    <source>
        <dbReference type="Google" id="ProtNLM"/>
    </source>
</evidence>
<accession>A0A0H3UAW6</accession>
<dbReference type="InterPro" id="IPR036291">
    <property type="entry name" value="NAD(P)-bd_dom_sf"/>
</dbReference>
<evidence type="ECO:0000256" key="5">
    <source>
        <dbReference type="ARBA" id="ARBA00023002"/>
    </source>
</evidence>
<evidence type="ECO:0000259" key="7">
    <source>
        <dbReference type="Pfam" id="PF08240"/>
    </source>
</evidence>
<dbReference type="AlphaFoldDB" id="A0A0H3UAW6"/>
<reference evidence="8" key="1">
    <citation type="submission" date="2013-08" db="EMBL/GenBank/DDBJ databases">
        <title>Comparison of modified E. coli strains.</title>
        <authorList>
            <person name="Juergensen J."/>
            <person name="Bonge A."/>
            <person name="Streit W.R."/>
        </authorList>
    </citation>
    <scope>NUCLEOTIDE SEQUENCE</scope>
</reference>
<proteinExistence type="inferred from homology"/>
<organism evidence="8">
    <name type="scientific">uncultured bacterium fosmid pJB148G3</name>
    <dbReference type="NCBI Taxonomy" id="1478052"/>
    <lineage>
        <taxon>Bacteria</taxon>
        <taxon>environmental samples</taxon>
    </lineage>
</organism>
<dbReference type="InterPro" id="IPR011032">
    <property type="entry name" value="GroES-like_sf"/>
</dbReference>
<dbReference type="Gene3D" id="3.90.180.10">
    <property type="entry name" value="Medium-chain alcohol dehydrogenases, catalytic domain"/>
    <property type="match status" value="2"/>
</dbReference>
<dbReference type="SUPFAM" id="SSF50129">
    <property type="entry name" value="GroES-like"/>
    <property type="match status" value="1"/>
</dbReference>
<feature type="domain" description="Alcohol dehydrogenase-like N-terminal" evidence="7">
    <location>
        <begin position="6"/>
        <end position="77"/>
    </location>
</feature>
<evidence type="ECO:0000313" key="8">
    <source>
        <dbReference type="EMBL" id="AIF26897.1"/>
    </source>
</evidence>
<evidence type="ECO:0000256" key="3">
    <source>
        <dbReference type="ARBA" id="ARBA00022723"/>
    </source>
</evidence>